<dbReference type="SUPFAM" id="SSF161098">
    <property type="entry name" value="MetI-like"/>
    <property type="match status" value="2"/>
</dbReference>
<dbReference type="EMBL" id="JAUOZU010000008">
    <property type="protein sequence ID" value="MDO6964758.1"/>
    <property type="molecule type" value="Genomic_DNA"/>
</dbReference>
<evidence type="ECO:0000313" key="13">
    <source>
        <dbReference type="EMBL" id="MDO6964758.1"/>
    </source>
</evidence>
<accession>A0ABT8YM56</accession>
<dbReference type="NCBIfam" id="TIGR01253">
    <property type="entry name" value="thiP"/>
    <property type="match status" value="1"/>
</dbReference>
<dbReference type="PANTHER" id="PTHR30183:SF9">
    <property type="entry name" value="THIAMINE TRANSPORT SYSTEM PERMEASE PROTEIN THIP"/>
    <property type="match status" value="1"/>
</dbReference>
<dbReference type="CDD" id="cd06261">
    <property type="entry name" value="TM_PBP2"/>
    <property type="match status" value="1"/>
</dbReference>
<dbReference type="InterPro" id="IPR035906">
    <property type="entry name" value="MetI-like_sf"/>
</dbReference>
<evidence type="ECO:0000256" key="5">
    <source>
        <dbReference type="ARBA" id="ARBA00022475"/>
    </source>
</evidence>
<keyword evidence="6" id="KW-0997">Cell inner membrane</keyword>
<feature type="transmembrane region" description="Helical" evidence="11">
    <location>
        <begin position="319"/>
        <end position="348"/>
    </location>
</feature>
<feature type="transmembrane region" description="Helical" evidence="11">
    <location>
        <begin position="232"/>
        <end position="253"/>
    </location>
</feature>
<dbReference type="RefSeq" id="WP_304376690.1">
    <property type="nucleotide sequence ID" value="NZ_JAUOZU010000008.1"/>
</dbReference>
<reference evidence="13" key="1">
    <citation type="journal article" date="2015" name="Int. J. Syst. Evol. Microbiol.">
        <title>Rhizobium alvei sp. nov., isolated from a freshwater river.</title>
        <authorList>
            <person name="Sheu S.Y."/>
            <person name="Huang H.W."/>
            <person name="Young C.C."/>
            <person name="Chen W.M."/>
        </authorList>
    </citation>
    <scope>NUCLEOTIDE SEQUENCE</scope>
    <source>
        <strain evidence="13">TNR-22</strain>
    </source>
</reference>
<keyword evidence="9 11" id="KW-1133">Transmembrane helix</keyword>
<dbReference type="InterPro" id="IPR000515">
    <property type="entry name" value="MetI-like"/>
</dbReference>
<keyword evidence="8" id="KW-0677">Repeat</keyword>
<keyword evidence="14" id="KW-1185">Reference proteome</keyword>
<keyword evidence="5" id="KW-1003">Cell membrane</keyword>
<keyword evidence="4" id="KW-0813">Transport</keyword>
<feature type="transmembrane region" description="Helical" evidence="11">
    <location>
        <begin position="287"/>
        <end position="307"/>
    </location>
</feature>
<evidence type="ECO:0000313" key="14">
    <source>
        <dbReference type="Proteomes" id="UP001174932"/>
    </source>
</evidence>
<comment type="caution">
    <text evidence="13">The sequence shown here is derived from an EMBL/GenBank/DDBJ whole genome shotgun (WGS) entry which is preliminary data.</text>
</comment>
<name>A0ABT8YM56_9HYPH</name>
<evidence type="ECO:0000256" key="3">
    <source>
        <dbReference type="ARBA" id="ARBA00016947"/>
    </source>
</evidence>
<evidence type="ECO:0000256" key="10">
    <source>
        <dbReference type="ARBA" id="ARBA00023136"/>
    </source>
</evidence>
<feature type="transmembrane region" description="Helical" evidence="11">
    <location>
        <begin position="454"/>
        <end position="475"/>
    </location>
</feature>
<organism evidence="13 14">
    <name type="scientific">Rhizobium alvei</name>
    <dbReference type="NCBI Taxonomy" id="1132659"/>
    <lineage>
        <taxon>Bacteria</taxon>
        <taxon>Pseudomonadati</taxon>
        <taxon>Pseudomonadota</taxon>
        <taxon>Alphaproteobacteria</taxon>
        <taxon>Hyphomicrobiales</taxon>
        <taxon>Rhizobiaceae</taxon>
        <taxon>Rhizobium/Agrobacterium group</taxon>
        <taxon>Rhizobium</taxon>
    </lineage>
</organism>
<keyword evidence="10 11" id="KW-0472">Membrane</keyword>
<feature type="domain" description="ABC transmembrane type-1" evidence="12">
    <location>
        <begin position="48"/>
        <end position="251"/>
    </location>
</feature>
<feature type="transmembrane region" description="Helical" evidence="11">
    <location>
        <begin position="187"/>
        <end position="212"/>
    </location>
</feature>
<evidence type="ECO:0000256" key="8">
    <source>
        <dbReference type="ARBA" id="ARBA00022737"/>
    </source>
</evidence>
<dbReference type="InterPro" id="IPR005947">
    <property type="entry name" value="ThiP_ABC_transpt"/>
</dbReference>
<dbReference type="Gene3D" id="1.10.3720.10">
    <property type="entry name" value="MetI-like"/>
    <property type="match status" value="2"/>
</dbReference>
<feature type="transmembrane region" description="Helical" evidence="11">
    <location>
        <begin position="84"/>
        <end position="109"/>
    </location>
</feature>
<protein>
    <recommendedName>
        <fullName evidence="3">Thiamine transport system permease protein ThiP</fullName>
    </recommendedName>
</protein>
<comment type="subunit">
    <text evidence="2">The complex is composed of two ATP-binding proteins (ThiQ), two transmembrane proteins (ThiP) and a solute-binding protein (ThiB).</text>
</comment>
<feature type="transmembrane region" description="Helical" evidence="11">
    <location>
        <begin position="369"/>
        <end position="389"/>
    </location>
</feature>
<evidence type="ECO:0000256" key="1">
    <source>
        <dbReference type="ARBA" id="ARBA00004429"/>
    </source>
</evidence>
<evidence type="ECO:0000256" key="2">
    <source>
        <dbReference type="ARBA" id="ARBA00011650"/>
    </source>
</evidence>
<sequence>MLRRPVQILGLLAVGFMIGFAGLAFAALLARTGGGDALPPLSYLGGILGFTLKQAGLSVLLSVAGALPVALAMARFRHFPGRGLVIALMLVPLGLPVLPGIFGILEIWGRQGSLNQLLQAFGLPPFSPYGLSGILLAHVFFNLPLAARLLLVALDAIPAQQWRLAASLDLQRLSLFRFVEWPAMLRVLPGIAGLIFMLCMTSFTIVLTLGGGPSTSTLEVALYQALKFEFDPARAAILILLQLVLTIAVFRLLALFSRPETEKVAQAGASFIGLPAGWVERTGFTTVLVAFVGLVAAPLLAIFFFGLRSGLQSLFTQPVFWQALGTSLTIALGAGLLSASLTVAIAYAAQDARMRWAKSLVLLYRLPDLMLVLPPLALGSGWFLILLAVDLADHLAPLVVLVINALMAMPFAMRLVGPAIATHLERTDRLAQSLDIRGVSRLKIIDWPVLRQPVLAGLGFAMALSLGDLGAIALFSSDGFITLPSLLYARLGSYRSGDAAGLSLILAGLSLLLMVPALMRERTKPGEFR</sequence>
<feature type="transmembrane region" description="Helical" evidence="11">
    <location>
        <begin position="499"/>
        <end position="519"/>
    </location>
</feature>
<evidence type="ECO:0000259" key="12">
    <source>
        <dbReference type="PROSITE" id="PS50928"/>
    </source>
</evidence>
<feature type="domain" description="ABC transmembrane type-1" evidence="12">
    <location>
        <begin position="324"/>
        <end position="517"/>
    </location>
</feature>
<comment type="subcellular location">
    <subcellularLocation>
        <location evidence="1">Cell inner membrane</location>
        <topology evidence="1">Multi-pass membrane protein</topology>
    </subcellularLocation>
</comment>
<feature type="transmembrane region" description="Helical" evidence="11">
    <location>
        <begin position="129"/>
        <end position="154"/>
    </location>
</feature>
<dbReference type="PANTHER" id="PTHR30183">
    <property type="entry name" value="MOLYBDENUM TRANSPORT SYSTEM PERMEASE PROTEIN MODB"/>
    <property type="match status" value="1"/>
</dbReference>
<gene>
    <name evidence="13" type="primary">thiP</name>
    <name evidence="13" type="ORF">Q4481_12390</name>
</gene>
<evidence type="ECO:0000256" key="11">
    <source>
        <dbReference type="SAM" id="Phobius"/>
    </source>
</evidence>
<feature type="transmembrane region" description="Helical" evidence="11">
    <location>
        <begin position="395"/>
        <end position="416"/>
    </location>
</feature>
<dbReference type="PROSITE" id="PS50928">
    <property type="entry name" value="ABC_TM1"/>
    <property type="match status" value="2"/>
</dbReference>
<reference evidence="13" key="2">
    <citation type="submission" date="2023-07" db="EMBL/GenBank/DDBJ databases">
        <authorList>
            <person name="Shen H."/>
        </authorList>
    </citation>
    <scope>NUCLEOTIDE SEQUENCE</scope>
    <source>
        <strain evidence="13">TNR-22</strain>
    </source>
</reference>
<proteinExistence type="predicted"/>
<evidence type="ECO:0000256" key="6">
    <source>
        <dbReference type="ARBA" id="ARBA00022519"/>
    </source>
</evidence>
<evidence type="ECO:0000256" key="9">
    <source>
        <dbReference type="ARBA" id="ARBA00022989"/>
    </source>
</evidence>
<keyword evidence="7 11" id="KW-0812">Transmembrane</keyword>
<feature type="transmembrane region" description="Helical" evidence="11">
    <location>
        <begin position="50"/>
        <end position="72"/>
    </location>
</feature>
<evidence type="ECO:0000256" key="4">
    <source>
        <dbReference type="ARBA" id="ARBA00022448"/>
    </source>
</evidence>
<dbReference type="Proteomes" id="UP001174932">
    <property type="component" value="Unassembled WGS sequence"/>
</dbReference>
<evidence type="ECO:0000256" key="7">
    <source>
        <dbReference type="ARBA" id="ARBA00022692"/>
    </source>
</evidence>